<evidence type="ECO:0000313" key="2">
    <source>
        <dbReference type="EMBL" id="QJT03490.1"/>
    </source>
</evidence>
<keyword evidence="1" id="KW-0812">Transmembrane</keyword>
<evidence type="ECO:0000313" key="3">
    <source>
        <dbReference type="Proteomes" id="UP000502665"/>
    </source>
</evidence>
<name>A0A6M4WSH3_9ACTN</name>
<organism evidence="2 3">
    <name type="scientific">Streptomyces asoensis</name>
    <dbReference type="NCBI Taxonomy" id="249586"/>
    <lineage>
        <taxon>Bacteria</taxon>
        <taxon>Bacillati</taxon>
        <taxon>Actinomycetota</taxon>
        <taxon>Actinomycetes</taxon>
        <taxon>Kitasatosporales</taxon>
        <taxon>Streptomycetaceae</taxon>
        <taxon>Streptomyces</taxon>
    </lineage>
</organism>
<sequence length="337" mass="36352">MAEPAMDEMTAVRQLRADAPVPDHARLTPARRRLLDEIEGRPRRGYGGWQLRALGAVAAVLAAALLSTLTLWGDHHATPTKPAAPPGAHQWVYLESRYDTWHCRTNLGPQGYGEVGAFYMDPGPEPCTEEPARSTDDEGWTRYDGGRQADGNASGTDAVHEWGGTNANYLSPQATDALVADLPDDPDAALRLILERSVPDRATYKVRLTQAQRDFDEVVEVLSGATAVPSDKARVIHRVIMSLAEATEAAGATDGAGRKVLAIGVDGNFRDYAWERNSMQVLLDPETFAYRGVRWVAGMDYYVGGKASGGPLVTKGTVIATATRVATVVVDKAGDRN</sequence>
<evidence type="ECO:0000256" key="1">
    <source>
        <dbReference type="SAM" id="Phobius"/>
    </source>
</evidence>
<keyword evidence="3" id="KW-1185">Reference proteome</keyword>
<keyword evidence="1" id="KW-0472">Membrane</keyword>
<feature type="transmembrane region" description="Helical" evidence="1">
    <location>
        <begin position="51"/>
        <end position="72"/>
    </location>
</feature>
<reference evidence="2" key="1">
    <citation type="submission" date="2020-03" db="EMBL/GenBank/DDBJ databases">
        <title>Molecular networking-based the target discovery of potent antiproliferative macrolactams: 5/6/7/16 polycyclic ansamycins and glycosylated trienomycin from Streptomyces cacaoi subsp. asoensis.</title>
        <authorList>
            <person name="Liu L.-L."/>
        </authorList>
    </citation>
    <scope>NUCLEOTIDE SEQUENCE [LARGE SCALE GENOMIC DNA]</scope>
    <source>
        <strain evidence="2">H2S5</strain>
    </source>
</reference>
<dbReference type="EMBL" id="CP049838">
    <property type="protein sequence ID" value="QJT03490.1"/>
    <property type="molecule type" value="Genomic_DNA"/>
</dbReference>
<dbReference type="AlphaFoldDB" id="A0A6M4WSH3"/>
<dbReference type="RefSeq" id="WP_171398925.1">
    <property type="nucleotide sequence ID" value="NZ_CP049838.1"/>
</dbReference>
<protein>
    <recommendedName>
        <fullName evidence="4">CU044_5270 family protein</fullName>
    </recommendedName>
</protein>
<dbReference type="Proteomes" id="UP000502665">
    <property type="component" value="Chromosome"/>
</dbReference>
<accession>A0A6M4WSH3</accession>
<gene>
    <name evidence="2" type="ORF">G9272_27090</name>
</gene>
<evidence type="ECO:0008006" key="4">
    <source>
        <dbReference type="Google" id="ProtNLM"/>
    </source>
</evidence>
<proteinExistence type="predicted"/>
<keyword evidence="1" id="KW-1133">Transmembrane helix</keyword>